<dbReference type="PANTHER" id="PTHR37489:SF1">
    <property type="entry name" value="DUF3500 DOMAIN-CONTAINING PROTEIN"/>
    <property type="match status" value="1"/>
</dbReference>
<comment type="caution">
    <text evidence="1">The sequence shown here is derived from an EMBL/GenBank/DDBJ whole genome shotgun (WGS) entry which is preliminary data.</text>
</comment>
<reference evidence="2" key="1">
    <citation type="submission" date="2017-09" db="EMBL/GenBank/DDBJ databases">
        <title>Metaegenomics of thermophilic ammonia-oxidizing enrichment culture.</title>
        <authorList>
            <person name="Kato S."/>
            <person name="Suzuki K."/>
        </authorList>
    </citation>
    <scope>NUCLEOTIDE SEQUENCE [LARGE SCALE GENOMIC DNA]</scope>
</reference>
<name>A0A2H5XAD3_9BACT</name>
<organism evidence="1 2">
    <name type="scientific">Candidatus Fervidibacter japonicus</name>
    <dbReference type="NCBI Taxonomy" id="2035412"/>
    <lineage>
        <taxon>Bacteria</taxon>
        <taxon>Candidatus Fervidibacterota</taxon>
        <taxon>Candidatus Fervidibacter</taxon>
    </lineage>
</organism>
<gene>
    <name evidence="1" type="ORF">HRbin17_00653</name>
</gene>
<protein>
    <recommendedName>
        <fullName evidence="3">DUF3500 domain-containing protein</fullName>
    </recommendedName>
</protein>
<dbReference type="Pfam" id="PF12006">
    <property type="entry name" value="DUF3500"/>
    <property type="match status" value="1"/>
</dbReference>
<dbReference type="PANTHER" id="PTHR37489">
    <property type="entry name" value="DUF3500 DOMAIN-CONTAINING PROTEIN"/>
    <property type="match status" value="1"/>
</dbReference>
<sequence length="311" mass="34763">MRRCFVRAMGILLVAGVIGLVGASRLTPAPLGLPKWQHAALAIWEALTAEQRRQALQPFDAPYRREIRLPGGPRPGLLIGMLTNRQQGELVVQLVRALCSPKGADKVLALMQQEQQVPEPKGMGSYTLTFFGDPRGEPFAVRIAGHHLTLLRSRGDKWLGPIVLGSNPHLNNSHDWLWDAEEALAVQLWNQLTDGQRRQAHDPQSRPDAFRGVRAEFTGLPVRALTEGQKRLVQRLIDERLGVLAPDWAREFRQALEAQGGVDALVLAYAGDAVRPVAQGGRFAYRLQGQKFRMELWNWHGHLHLILDAQR</sequence>
<proteinExistence type="predicted"/>
<dbReference type="EMBL" id="BEHT01000006">
    <property type="protein sequence ID" value="GBC98156.1"/>
    <property type="molecule type" value="Genomic_DNA"/>
</dbReference>
<accession>A0A2H5XAD3</accession>
<dbReference type="AlphaFoldDB" id="A0A2H5XAD3"/>
<dbReference type="Proteomes" id="UP000236173">
    <property type="component" value="Unassembled WGS sequence"/>
</dbReference>
<evidence type="ECO:0008006" key="3">
    <source>
        <dbReference type="Google" id="ProtNLM"/>
    </source>
</evidence>
<evidence type="ECO:0000313" key="1">
    <source>
        <dbReference type="EMBL" id="GBC98156.1"/>
    </source>
</evidence>
<evidence type="ECO:0000313" key="2">
    <source>
        <dbReference type="Proteomes" id="UP000236173"/>
    </source>
</evidence>
<dbReference type="InterPro" id="IPR021889">
    <property type="entry name" value="DUF3500"/>
</dbReference>